<feature type="domain" description="Chitin-binding type-2" evidence="8">
    <location>
        <begin position="87"/>
        <end position="138"/>
    </location>
</feature>
<accession>A0A084VUP4</accession>
<evidence type="ECO:0000313" key="9">
    <source>
        <dbReference type="EMBL" id="KFB41688.1"/>
    </source>
</evidence>
<dbReference type="PANTHER" id="PTHR23301:SF0">
    <property type="entry name" value="CHITIN-BINDING TYPE-2 DOMAIN-CONTAINING PROTEIN-RELATED"/>
    <property type="match status" value="1"/>
</dbReference>
<organism evidence="10 11">
    <name type="scientific">Anopheles sinensis</name>
    <name type="common">Mosquito</name>
    <dbReference type="NCBI Taxonomy" id="74873"/>
    <lineage>
        <taxon>Eukaryota</taxon>
        <taxon>Metazoa</taxon>
        <taxon>Ecdysozoa</taxon>
        <taxon>Arthropoda</taxon>
        <taxon>Hexapoda</taxon>
        <taxon>Insecta</taxon>
        <taxon>Pterygota</taxon>
        <taxon>Neoptera</taxon>
        <taxon>Endopterygota</taxon>
        <taxon>Diptera</taxon>
        <taxon>Nematocera</taxon>
        <taxon>Culicoidea</taxon>
        <taxon>Culicidae</taxon>
        <taxon>Anophelinae</taxon>
        <taxon>Anopheles</taxon>
    </lineage>
</organism>
<dbReference type="OMA" id="CVVNPCT"/>
<dbReference type="PROSITE" id="PS50940">
    <property type="entry name" value="CHIT_BIND_II"/>
    <property type="match status" value="3"/>
</dbReference>
<evidence type="ECO:0000313" key="11">
    <source>
        <dbReference type="Proteomes" id="UP000030765"/>
    </source>
</evidence>
<dbReference type="SMART" id="SM00494">
    <property type="entry name" value="ChtBD2"/>
    <property type="match status" value="3"/>
</dbReference>
<dbReference type="EMBL" id="ATLV01016978">
    <property type="status" value="NOT_ANNOTATED_CDS"/>
    <property type="molecule type" value="Genomic_DNA"/>
</dbReference>
<feature type="signal peptide" evidence="7">
    <location>
        <begin position="1"/>
        <end position="24"/>
    </location>
</feature>
<evidence type="ECO:0000259" key="8">
    <source>
        <dbReference type="PROSITE" id="PS50940"/>
    </source>
</evidence>
<dbReference type="GO" id="GO:0008061">
    <property type="term" value="F:chitin binding"/>
    <property type="evidence" value="ECO:0007669"/>
    <property type="project" value="UniProtKB-KW"/>
</dbReference>
<evidence type="ECO:0000256" key="7">
    <source>
        <dbReference type="SAM" id="SignalP"/>
    </source>
</evidence>
<dbReference type="EnsemblMetazoa" id="ASIC009317-RA">
    <property type="protein sequence ID" value="ASIC009317-PA"/>
    <property type="gene ID" value="ASIC009317"/>
</dbReference>
<keyword evidence="2 7" id="KW-0732">Signal</keyword>
<dbReference type="InterPro" id="IPR002557">
    <property type="entry name" value="Chitin-bd_dom"/>
</dbReference>
<proteinExistence type="predicted"/>
<dbReference type="Proteomes" id="UP000030765">
    <property type="component" value="Unassembled WGS sequence"/>
</dbReference>
<feature type="compositionally biased region" description="Pro residues" evidence="6">
    <location>
        <begin position="204"/>
        <end position="236"/>
    </location>
</feature>
<feature type="domain" description="Chitin-binding type-2" evidence="8">
    <location>
        <begin position="28"/>
        <end position="84"/>
    </location>
</feature>
<sequence>MITDSKARTLVLLALVATIGCVAAQTTTDPCVGSDQAFLPNPTDCTKYYSCYGGIGYEQVCPDGKYFDPTRSLCDIAANVNCVVNNCPPDGIVFLPIPNVCDRYTICVGGEAFEGFCDEDLYFDVNLGDCNYKNESGCVVNPCTQPPPNPPVLEIYPNEADCQQYLICLNGQPTIRDCAPGLFFDPTTLQCVVADACIEAVSTDPPPPDTPAPDTPAPDTPAPDTPAPDTPAPDTPAPVMVF</sequence>
<dbReference type="PANTHER" id="PTHR23301">
    <property type="entry name" value="CHITIN BINDING PERITROPHIN-A"/>
    <property type="match status" value="1"/>
</dbReference>
<reference evidence="9 11" key="1">
    <citation type="journal article" date="2014" name="BMC Genomics">
        <title>Genome sequence of Anopheles sinensis provides insight into genetics basis of mosquito competence for malaria parasites.</title>
        <authorList>
            <person name="Zhou D."/>
            <person name="Zhang D."/>
            <person name="Ding G."/>
            <person name="Shi L."/>
            <person name="Hou Q."/>
            <person name="Ye Y."/>
            <person name="Xu Y."/>
            <person name="Zhou H."/>
            <person name="Xiong C."/>
            <person name="Li S."/>
            <person name="Yu J."/>
            <person name="Hong S."/>
            <person name="Yu X."/>
            <person name="Zou P."/>
            <person name="Chen C."/>
            <person name="Chang X."/>
            <person name="Wang W."/>
            <person name="Lv Y."/>
            <person name="Sun Y."/>
            <person name="Ma L."/>
            <person name="Shen B."/>
            <person name="Zhu C."/>
        </authorList>
    </citation>
    <scope>NUCLEOTIDE SEQUENCE [LARGE SCALE GENOMIC DNA]</scope>
</reference>
<keyword evidence="1" id="KW-0147">Chitin-binding</keyword>
<evidence type="ECO:0000256" key="2">
    <source>
        <dbReference type="ARBA" id="ARBA00022729"/>
    </source>
</evidence>
<dbReference type="PROSITE" id="PS51257">
    <property type="entry name" value="PROKAR_LIPOPROTEIN"/>
    <property type="match status" value="1"/>
</dbReference>
<dbReference type="Gene3D" id="2.170.140.10">
    <property type="entry name" value="Chitin binding domain"/>
    <property type="match status" value="3"/>
</dbReference>
<dbReference type="OrthoDB" id="6020543at2759"/>
<dbReference type="STRING" id="74873.A0A084VUP4"/>
<feature type="region of interest" description="Disordered" evidence="6">
    <location>
        <begin position="202"/>
        <end position="242"/>
    </location>
</feature>
<evidence type="ECO:0000256" key="6">
    <source>
        <dbReference type="SAM" id="MobiDB-lite"/>
    </source>
</evidence>
<evidence type="ECO:0000256" key="4">
    <source>
        <dbReference type="ARBA" id="ARBA00023157"/>
    </source>
</evidence>
<keyword evidence="3" id="KW-0677">Repeat</keyword>
<protein>
    <submittedName>
        <fullName evidence="9">AGAP010470-PA-like protein</fullName>
    </submittedName>
</protein>
<dbReference type="EMBL" id="KE525139">
    <property type="protein sequence ID" value="KFB41688.1"/>
    <property type="molecule type" value="Genomic_DNA"/>
</dbReference>
<evidence type="ECO:0000256" key="3">
    <source>
        <dbReference type="ARBA" id="ARBA00022737"/>
    </source>
</evidence>
<feature type="domain" description="Chitin-binding type-2" evidence="8">
    <location>
        <begin position="140"/>
        <end position="199"/>
    </location>
</feature>
<dbReference type="VEuPathDB" id="VectorBase:ASIC009317"/>
<evidence type="ECO:0000256" key="5">
    <source>
        <dbReference type="ARBA" id="ARBA00023180"/>
    </source>
</evidence>
<dbReference type="Pfam" id="PF01607">
    <property type="entry name" value="CBM_14"/>
    <property type="match status" value="3"/>
</dbReference>
<dbReference type="SUPFAM" id="SSF57625">
    <property type="entry name" value="Invertebrate chitin-binding proteins"/>
    <property type="match status" value="3"/>
</dbReference>
<name>A0A084VUP4_ANOSI</name>
<evidence type="ECO:0000256" key="1">
    <source>
        <dbReference type="ARBA" id="ARBA00022669"/>
    </source>
</evidence>
<reference evidence="10" key="2">
    <citation type="submission" date="2020-05" db="UniProtKB">
        <authorList>
            <consortium name="EnsemblMetazoa"/>
        </authorList>
    </citation>
    <scope>IDENTIFICATION</scope>
</reference>
<dbReference type="AlphaFoldDB" id="A0A084VUP4"/>
<dbReference type="GO" id="GO:0005576">
    <property type="term" value="C:extracellular region"/>
    <property type="evidence" value="ECO:0007669"/>
    <property type="project" value="InterPro"/>
</dbReference>
<dbReference type="InterPro" id="IPR036508">
    <property type="entry name" value="Chitin-bd_dom_sf"/>
</dbReference>
<gene>
    <name evidence="9" type="ORF">ZHAS_00009317</name>
</gene>
<dbReference type="VEuPathDB" id="VectorBase:ASIS011987"/>
<keyword evidence="5" id="KW-0325">Glycoprotein</keyword>
<dbReference type="InterPro" id="IPR051940">
    <property type="entry name" value="Chitin_bind-dev_reg"/>
</dbReference>
<keyword evidence="4" id="KW-1015">Disulfide bond</keyword>
<evidence type="ECO:0000313" key="10">
    <source>
        <dbReference type="EnsemblMetazoa" id="ASIC009317-PA"/>
    </source>
</evidence>
<keyword evidence="11" id="KW-1185">Reference proteome</keyword>
<feature type="chain" id="PRO_5001784112" evidence="7">
    <location>
        <begin position="25"/>
        <end position="242"/>
    </location>
</feature>